<dbReference type="OrthoDB" id="1844152at2759"/>
<keyword evidence="6 8" id="KW-0408">Iron</keyword>
<keyword evidence="3 8" id="KW-0349">Heme</keyword>
<comment type="cofactor">
    <cofactor evidence="1 8">
        <name>heme</name>
        <dbReference type="ChEBI" id="CHEBI:30413"/>
    </cofactor>
</comment>
<comment type="similarity">
    <text evidence="2">Belongs to the cytochrome P450 family.</text>
</comment>
<evidence type="ECO:0000313" key="9">
    <source>
        <dbReference type="EMBL" id="OXV10694.1"/>
    </source>
</evidence>
<dbReference type="GO" id="GO:0005506">
    <property type="term" value="F:iron ion binding"/>
    <property type="evidence" value="ECO:0007669"/>
    <property type="project" value="InterPro"/>
</dbReference>
<evidence type="ECO:0000256" key="2">
    <source>
        <dbReference type="ARBA" id="ARBA00010617"/>
    </source>
</evidence>
<dbReference type="PRINTS" id="PR00465">
    <property type="entry name" value="EP450IV"/>
</dbReference>
<dbReference type="PANTHER" id="PTHR46206:SF2">
    <property type="entry name" value="CYTOCHROME P450 MONOOXYGENASE AUSG-RELATED"/>
    <property type="match status" value="1"/>
</dbReference>
<dbReference type="Proteomes" id="UP000243515">
    <property type="component" value="Unassembled WGS sequence"/>
</dbReference>
<dbReference type="GO" id="GO:0004497">
    <property type="term" value="F:monooxygenase activity"/>
    <property type="evidence" value="ECO:0007669"/>
    <property type="project" value="UniProtKB-KW"/>
</dbReference>
<evidence type="ECO:0000256" key="4">
    <source>
        <dbReference type="ARBA" id="ARBA00022723"/>
    </source>
</evidence>
<keyword evidence="10" id="KW-1185">Reference proteome</keyword>
<dbReference type="InterPro" id="IPR001128">
    <property type="entry name" value="Cyt_P450"/>
</dbReference>
<gene>
    <name evidence="9" type="ORF">Egran_01545</name>
</gene>
<evidence type="ECO:0000256" key="7">
    <source>
        <dbReference type="ARBA" id="ARBA00023033"/>
    </source>
</evidence>
<name>A0A232M318_9EURO</name>
<dbReference type="InterPro" id="IPR002403">
    <property type="entry name" value="Cyt_P450_E_grp-IV"/>
</dbReference>
<keyword evidence="5" id="KW-0560">Oxidoreductase</keyword>
<dbReference type="Gene3D" id="1.10.630.10">
    <property type="entry name" value="Cytochrome P450"/>
    <property type="match status" value="2"/>
</dbReference>
<dbReference type="Pfam" id="PF00067">
    <property type="entry name" value="p450"/>
    <property type="match status" value="1"/>
</dbReference>
<dbReference type="GO" id="GO:0016705">
    <property type="term" value="F:oxidoreductase activity, acting on paired donors, with incorporation or reduction of molecular oxygen"/>
    <property type="evidence" value="ECO:0007669"/>
    <property type="project" value="InterPro"/>
</dbReference>
<evidence type="ECO:0008006" key="11">
    <source>
        <dbReference type="Google" id="ProtNLM"/>
    </source>
</evidence>
<evidence type="ECO:0000256" key="8">
    <source>
        <dbReference type="PIRSR" id="PIRSR602403-1"/>
    </source>
</evidence>
<keyword evidence="7" id="KW-0503">Monooxygenase</keyword>
<keyword evidence="4 8" id="KW-0479">Metal-binding</keyword>
<feature type="binding site" description="axial binding residue" evidence="8">
    <location>
        <position position="280"/>
    </location>
    <ligand>
        <name>heme</name>
        <dbReference type="ChEBI" id="CHEBI:30413"/>
    </ligand>
    <ligandPart>
        <name>Fe</name>
        <dbReference type="ChEBI" id="CHEBI:18248"/>
    </ligandPart>
</feature>
<dbReference type="InterPro" id="IPR036396">
    <property type="entry name" value="Cyt_P450_sf"/>
</dbReference>
<evidence type="ECO:0000313" key="10">
    <source>
        <dbReference type="Proteomes" id="UP000243515"/>
    </source>
</evidence>
<comment type="caution">
    <text evidence="9">The sequence shown here is derived from an EMBL/GenBank/DDBJ whole genome shotgun (WGS) entry which is preliminary data.</text>
</comment>
<organism evidence="9 10">
    <name type="scientific">Elaphomyces granulatus</name>
    <dbReference type="NCBI Taxonomy" id="519963"/>
    <lineage>
        <taxon>Eukaryota</taxon>
        <taxon>Fungi</taxon>
        <taxon>Dikarya</taxon>
        <taxon>Ascomycota</taxon>
        <taxon>Pezizomycotina</taxon>
        <taxon>Eurotiomycetes</taxon>
        <taxon>Eurotiomycetidae</taxon>
        <taxon>Eurotiales</taxon>
        <taxon>Elaphomycetaceae</taxon>
        <taxon>Elaphomyces</taxon>
    </lineage>
</organism>
<evidence type="ECO:0000256" key="5">
    <source>
        <dbReference type="ARBA" id="ARBA00023002"/>
    </source>
</evidence>
<dbReference type="EMBL" id="NPHW01002816">
    <property type="protein sequence ID" value="OXV10694.1"/>
    <property type="molecule type" value="Genomic_DNA"/>
</dbReference>
<reference evidence="9 10" key="1">
    <citation type="journal article" date="2015" name="Environ. Microbiol.">
        <title>Metagenome sequence of Elaphomyces granulatus from sporocarp tissue reveals Ascomycota ectomycorrhizal fingerprints of genome expansion and a Proteobacteria-rich microbiome.</title>
        <authorList>
            <person name="Quandt C.A."/>
            <person name="Kohler A."/>
            <person name="Hesse C.N."/>
            <person name="Sharpton T.J."/>
            <person name="Martin F."/>
            <person name="Spatafora J.W."/>
        </authorList>
    </citation>
    <scope>NUCLEOTIDE SEQUENCE [LARGE SCALE GENOMIC DNA]</scope>
    <source>
        <strain evidence="9 10">OSC145934</strain>
    </source>
</reference>
<proteinExistence type="inferred from homology"/>
<evidence type="ECO:0000256" key="3">
    <source>
        <dbReference type="ARBA" id="ARBA00022617"/>
    </source>
</evidence>
<dbReference type="SUPFAM" id="SSF48264">
    <property type="entry name" value="Cytochrome P450"/>
    <property type="match status" value="1"/>
</dbReference>
<dbReference type="AlphaFoldDB" id="A0A232M318"/>
<dbReference type="CDD" id="cd11041">
    <property type="entry name" value="CYP503A1-like"/>
    <property type="match status" value="1"/>
</dbReference>
<evidence type="ECO:0000256" key="6">
    <source>
        <dbReference type="ARBA" id="ARBA00023004"/>
    </source>
</evidence>
<dbReference type="GO" id="GO:0020037">
    <property type="term" value="F:heme binding"/>
    <property type="evidence" value="ECO:0007669"/>
    <property type="project" value="InterPro"/>
</dbReference>
<feature type="non-terminal residue" evidence="9">
    <location>
        <position position="1"/>
    </location>
</feature>
<sequence length="339" mass="38849">ELKGENRLSLSKSLAHDLRAHIPGFDPFKESFFGHGVHRDAIRAKLTQNLGKVTESLSKETSDALSDLFTDNPDWHEVLPKQLILRVIIRVSALILLGPEASRNADYCRVTVQYAVNMMLASQALRSWPRFLQPLVHWFLPSCRRLRALMREARNIIQPLVDKKRTGDISGRPSDNLVNHFTDSFRLVLASIQVLTHVTVSMRRRALEDIRLHDGLEIPKGAFIGVSTHRMWDPTIYPEPEKFDGYRFLKRSQIQGHEKDSQFAATSVDHMGFGYGNQACPGRFFAVDVIKIVFCHLLLKYDWKLQEGYKPVVLEVGVSFLMDPKTKLLVRRRQEEIPI</sequence>
<accession>A0A232M318</accession>
<protein>
    <recommendedName>
        <fullName evidence="11">Cytochrome P450 monooxygenase</fullName>
    </recommendedName>
</protein>
<evidence type="ECO:0000256" key="1">
    <source>
        <dbReference type="ARBA" id="ARBA00001971"/>
    </source>
</evidence>
<dbReference type="PANTHER" id="PTHR46206">
    <property type="entry name" value="CYTOCHROME P450"/>
    <property type="match status" value="1"/>
</dbReference>